<sequence>MLKSIELLLTNVLYSLLSNNKLNDKKNTIVVQAANIKQASLKSTFRDAGCLEMFTLWLVYLIFNHKCLLKYFQKSKFLIHFMELKIKKNHQLISSAINKFAKTKTRKVKYCNNQKIQNSKCNIVMHIFTVKESNAVRQSRLMHYIEFQMPTSMTVKVPRRLRPLAVVGVMNCGRGKGWLDRFCWFCFIVGFLRLVRSVRNTCMCGKVFAPYVPRWSPIRVLVAAAVAYS</sequence>
<evidence type="ECO:0000313" key="2">
    <source>
        <dbReference type="Proteomes" id="UP000475862"/>
    </source>
</evidence>
<accession>A0A6G0TM60</accession>
<dbReference type="PROSITE" id="PS00430">
    <property type="entry name" value="TONB_DEPENDENT_REC_1"/>
    <property type="match status" value="1"/>
</dbReference>
<comment type="caution">
    <text evidence="1">The sequence shown here is derived from an EMBL/GenBank/DDBJ whole genome shotgun (WGS) entry which is preliminary data.</text>
</comment>
<protein>
    <submittedName>
        <fullName evidence="1">Uncharacterized protein</fullName>
    </submittedName>
</protein>
<reference evidence="1 2" key="1">
    <citation type="submission" date="2019-08" db="EMBL/GenBank/DDBJ databases">
        <title>The genome of the soybean aphid Biotype 1, its phylome, world population structure and adaptation to the North American continent.</title>
        <authorList>
            <person name="Giordano R."/>
            <person name="Donthu R.K."/>
            <person name="Hernandez A.G."/>
            <person name="Wright C.L."/>
            <person name="Zimin A.V."/>
        </authorList>
    </citation>
    <scope>NUCLEOTIDE SEQUENCE [LARGE SCALE GENOMIC DNA]</scope>
    <source>
        <tissue evidence="1">Whole aphids</tissue>
    </source>
</reference>
<name>A0A6G0TM60_APHGL</name>
<keyword evidence="2" id="KW-1185">Reference proteome</keyword>
<dbReference type="InterPro" id="IPR010916">
    <property type="entry name" value="TonB_box_CS"/>
</dbReference>
<dbReference type="AlphaFoldDB" id="A0A6G0TM60"/>
<dbReference type="EMBL" id="VYZN01000026">
    <property type="protein sequence ID" value="KAE9535290.1"/>
    <property type="molecule type" value="Genomic_DNA"/>
</dbReference>
<proteinExistence type="predicted"/>
<dbReference type="Proteomes" id="UP000475862">
    <property type="component" value="Unassembled WGS sequence"/>
</dbReference>
<gene>
    <name evidence="1" type="ORF">AGLY_008023</name>
</gene>
<organism evidence="1 2">
    <name type="scientific">Aphis glycines</name>
    <name type="common">Soybean aphid</name>
    <dbReference type="NCBI Taxonomy" id="307491"/>
    <lineage>
        <taxon>Eukaryota</taxon>
        <taxon>Metazoa</taxon>
        <taxon>Ecdysozoa</taxon>
        <taxon>Arthropoda</taxon>
        <taxon>Hexapoda</taxon>
        <taxon>Insecta</taxon>
        <taxon>Pterygota</taxon>
        <taxon>Neoptera</taxon>
        <taxon>Paraneoptera</taxon>
        <taxon>Hemiptera</taxon>
        <taxon>Sternorrhyncha</taxon>
        <taxon>Aphidomorpha</taxon>
        <taxon>Aphidoidea</taxon>
        <taxon>Aphididae</taxon>
        <taxon>Aphidini</taxon>
        <taxon>Aphis</taxon>
        <taxon>Aphis</taxon>
    </lineage>
</organism>
<evidence type="ECO:0000313" key="1">
    <source>
        <dbReference type="EMBL" id="KAE9535290.1"/>
    </source>
</evidence>